<gene>
    <name evidence="2" type="ORF">PARMNEM_LOCUS17168</name>
</gene>
<keyword evidence="3" id="KW-1185">Reference proteome</keyword>
<accession>A0AAV1LRS8</accession>
<comment type="caution">
    <text evidence="2">The sequence shown here is derived from an EMBL/GenBank/DDBJ whole genome shotgun (WGS) entry which is preliminary data.</text>
</comment>
<dbReference type="AlphaFoldDB" id="A0AAV1LRS8"/>
<dbReference type="InterPro" id="IPR057251">
    <property type="entry name" value="FP_C"/>
</dbReference>
<sequence>MQSVLLNSDKIIGVYKLEAKSFNIKHKCKLCAKHLGFKTQEDTPIFLSEHLTPKGARLHFLARDLAKSKNYKFCWTAYGKVYVRENENSPIIMIRNESQVHQLLGSQQQEPQVI</sequence>
<evidence type="ECO:0000313" key="2">
    <source>
        <dbReference type="EMBL" id="CAK1598136.1"/>
    </source>
</evidence>
<reference evidence="2 3" key="1">
    <citation type="submission" date="2023-11" db="EMBL/GenBank/DDBJ databases">
        <authorList>
            <person name="Hedman E."/>
            <person name="Englund M."/>
            <person name="Stromberg M."/>
            <person name="Nyberg Akerstrom W."/>
            <person name="Nylinder S."/>
            <person name="Jareborg N."/>
            <person name="Kallberg Y."/>
            <person name="Kronander E."/>
        </authorList>
    </citation>
    <scope>NUCLEOTIDE SEQUENCE [LARGE SCALE GENOMIC DNA]</scope>
</reference>
<dbReference type="Proteomes" id="UP001314205">
    <property type="component" value="Unassembled WGS sequence"/>
</dbReference>
<dbReference type="EMBL" id="CAVLGL010000097">
    <property type="protein sequence ID" value="CAK1598136.1"/>
    <property type="molecule type" value="Genomic_DNA"/>
</dbReference>
<evidence type="ECO:0000313" key="3">
    <source>
        <dbReference type="Proteomes" id="UP001314205"/>
    </source>
</evidence>
<dbReference type="Pfam" id="PF25298">
    <property type="entry name" value="Baculo_FP_2nd"/>
    <property type="match status" value="1"/>
</dbReference>
<organism evidence="2 3">
    <name type="scientific">Parnassius mnemosyne</name>
    <name type="common">clouded apollo</name>
    <dbReference type="NCBI Taxonomy" id="213953"/>
    <lineage>
        <taxon>Eukaryota</taxon>
        <taxon>Metazoa</taxon>
        <taxon>Ecdysozoa</taxon>
        <taxon>Arthropoda</taxon>
        <taxon>Hexapoda</taxon>
        <taxon>Insecta</taxon>
        <taxon>Pterygota</taxon>
        <taxon>Neoptera</taxon>
        <taxon>Endopterygota</taxon>
        <taxon>Lepidoptera</taxon>
        <taxon>Glossata</taxon>
        <taxon>Ditrysia</taxon>
        <taxon>Papilionoidea</taxon>
        <taxon>Papilionidae</taxon>
        <taxon>Parnassiinae</taxon>
        <taxon>Parnassini</taxon>
        <taxon>Parnassius</taxon>
        <taxon>Driopa</taxon>
    </lineage>
</organism>
<protein>
    <recommendedName>
        <fullName evidence="1">FP protein C-terminal domain-containing protein</fullName>
    </recommendedName>
</protein>
<name>A0AAV1LRS8_9NEOP</name>
<feature type="domain" description="FP protein C-terminal" evidence="1">
    <location>
        <begin position="52"/>
        <end position="103"/>
    </location>
</feature>
<evidence type="ECO:0000259" key="1">
    <source>
        <dbReference type="Pfam" id="PF25298"/>
    </source>
</evidence>
<proteinExistence type="predicted"/>